<name>A0ABR8PRD5_9CLOT</name>
<dbReference type="PANTHER" id="PTHR30419">
    <property type="entry name" value="HTH-TYPE TRANSCRIPTIONAL REGULATOR YBHD"/>
    <property type="match status" value="1"/>
</dbReference>
<sequence>MDIKRLVYFVTIVEEGNISAASKKLHISQPPLSNQLKVLEEKLGIKLMERGSRNITLTEGGKLLYRRAKNIINLAEATKKELEDFENGVQGTLSLGTVSSSGAILLSRRVIEFHEKYPKISFHIHEGNTYELLELLTAGIIEMAIVRTPFNMDNFNGIFLEEEPMIAVMKKEFDWNEDARSIVLKELEDKPIILYRRMKSLIVSSCNKEGFDPVIFCENDDSRTTLMWAQAGLGIAIIPMSAFKIIKSEDLIYKIIDNKELKTNIGAIWMKNRYLSSIAKSFIEIFSKNERLD</sequence>
<dbReference type="InterPro" id="IPR005119">
    <property type="entry name" value="LysR_subst-bd"/>
</dbReference>
<dbReference type="PRINTS" id="PR00039">
    <property type="entry name" value="HTHLYSR"/>
</dbReference>
<gene>
    <name evidence="6" type="ORF">H9661_05145</name>
</gene>
<protein>
    <submittedName>
        <fullName evidence="6">LysR family transcriptional regulator</fullName>
    </submittedName>
</protein>
<feature type="domain" description="HTH lysR-type" evidence="5">
    <location>
        <begin position="1"/>
        <end position="58"/>
    </location>
</feature>
<evidence type="ECO:0000313" key="6">
    <source>
        <dbReference type="EMBL" id="MBD7910741.1"/>
    </source>
</evidence>
<accession>A0ABR8PRD5</accession>
<dbReference type="InterPro" id="IPR036388">
    <property type="entry name" value="WH-like_DNA-bd_sf"/>
</dbReference>
<keyword evidence="4" id="KW-0804">Transcription</keyword>
<keyword evidence="7" id="KW-1185">Reference proteome</keyword>
<comment type="similarity">
    <text evidence="1">Belongs to the LysR transcriptional regulatory family.</text>
</comment>
<dbReference type="CDD" id="cd05466">
    <property type="entry name" value="PBP2_LTTR_substrate"/>
    <property type="match status" value="1"/>
</dbReference>
<dbReference type="PANTHER" id="PTHR30419:SF28">
    <property type="entry name" value="HTH-TYPE TRANSCRIPTIONAL REGULATOR BSDA"/>
    <property type="match status" value="1"/>
</dbReference>
<dbReference type="RefSeq" id="WP_191767910.1">
    <property type="nucleotide sequence ID" value="NZ_JACSRA010000006.1"/>
</dbReference>
<proteinExistence type="inferred from homology"/>
<dbReference type="Pfam" id="PF03466">
    <property type="entry name" value="LysR_substrate"/>
    <property type="match status" value="1"/>
</dbReference>
<evidence type="ECO:0000256" key="2">
    <source>
        <dbReference type="ARBA" id="ARBA00023015"/>
    </source>
</evidence>
<dbReference type="EMBL" id="JACSRA010000006">
    <property type="protein sequence ID" value="MBD7910741.1"/>
    <property type="molecule type" value="Genomic_DNA"/>
</dbReference>
<dbReference type="SUPFAM" id="SSF53850">
    <property type="entry name" value="Periplasmic binding protein-like II"/>
    <property type="match status" value="1"/>
</dbReference>
<dbReference type="PROSITE" id="PS50931">
    <property type="entry name" value="HTH_LYSR"/>
    <property type="match status" value="1"/>
</dbReference>
<organism evidence="6 7">
    <name type="scientific">Clostridium cibarium</name>
    <dbReference type="NCBI Taxonomy" id="2762247"/>
    <lineage>
        <taxon>Bacteria</taxon>
        <taxon>Bacillati</taxon>
        <taxon>Bacillota</taxon>
        <taxon>Clostridia</taxon>
        <taxon>Eubacteriales</taxon>
        <taxon>Clostridiaceae</taxon>
        <taxon>Clostridium</taxon>
    </lineage>
</organism>
<comment type="caution">
    <text evidence="6">The sequence shown here is derived from an EMBL/GenBank/DDBJ whole genome shotgun (WGS) entry which is preliminary data.</text>
</comment>
<dbReference type="InterPro" id="IPR000847">
    <property type="entry name" value="LysR_HTH_N"/>
</dbReference>
<dbReference type="Pfam" id="PF00126">
    <property type="entry name" value="HTH_1"/>
    <property type="match status" value="1"/>
</dbReference>
<evidence type="ECO:0000313" key="7">
    <source>
        <dbReference type="Proteomes" id="UP000627781"/>
    </source>
</evidence>
<keyword evidence="2" id="KW-0805">Transcription regulation</keyword>
<evidence type="ECO:0000259" key="5">
    <source>
        <dbReference type="PROSITE" id="PS50931"/>
    </source>
</evidence>
<dbReference type="SUPFAM" id="SSF46785">
    <property type="entry name" value="Winged helix' DNA-binding domain"/>
    <property type="match status" value="1"/>
</dbReference>
<evidence type="ECO:0000256" key="1">
    <source>
        <dbReference type="ARBA" id="ARBA00009437"/>
    </source>
</evidence>
<evidence type="ECO:0000256" key="4">
    <source>
        <dbReference type="ARBA" id="ARBA00023163"/>
    </source>
</evidence>
<dbReference type="Gene3D" id="1.10.10.10">
    <property type="entry name" value="Winged helix-like DNA-binding domain superfamily/Winged helix DNA-binding domain"/>
    <property type="match status" value="1"/>
</dbReference>
<dbReference type="Gene3D" id="3.40.190.290">
    <property type="match status" value="1"/>
</dbReference>
<evidence type="ECO:0000256" key="3">
    <source>
        <dbReference type="ARBA" id="ARBA00023125"/>
    </source>
</evidence>
<dbReference type="InterPro" id="IPR050950">
    <property type="entry name" value="HTH-type_LysR_regulators"/>
</dbReference>
<keyword evidence="3" id="KW-0238">DNA-binding</keyword>
<reference evidence="6 7" key="1">
    <citation type="submission" date="2020-08" db="EMBL/GenBank/DDBJ databases">
        <title>A Genomic Blueprint of the Chicken Gut Microbiome.</title>
        <authorList>
            <person name="Gilroy R."/>
            <person name="Ravi A."/>
            <person name="Getino M."/>
            <person name="Pursley I."/>
            <person name="Horton D.L."/>
            <person name="Alikhan N.-F."/>
            <person name="Baker D."/>
            <person name="Gharbi K."/>
            <person name="Hall N."/>
            <person name="Watson M."/>
            <person name="Adriaenssens E.M."/>
            <person name="Foster-Nyarko E."/>
            <person name="Jarju S."/>
            <person name="Secka A."/>
            <person name="Antonio M."/>
            <person name="Oren A."/>
            <person name="Chaudhuri R."/>
            <person name="La Ragione R.M."/>
            <person name="Hildebrand F."/>
            <person name="Pallen M.J."/>
        </authorList>
    </citation>
    <scope>NUCLEOTIDE SEQUENCE [LARGE SCALE GENOMIC DNA]</scope>
    <source>
        <strain evidence="6 7">Sa3CVN1</strain>
    </source>
</reference>
<dbReference type="Proteomes" id="UP000627781">
    <property type="component" value="Unassembled WGS sequence"/>
</dbReference>
<dbReference type="InterPro" id="IPR036390">
    <property type="entry name" value="WH_DNA-bd_sf"/>
</dbReference>